<proteinExistence type="inferred from homology"/>
<evidence type="ECO:0000256" key="2">
    <source>
        <dbReference type="SAM" id="MobiDB-lite"/>
    </source>
</evidence>
<accession>D1BC28</accession>
<dbReference type="HOGENOM" id="CLU_016455_0_0_11"/>
<name>D1BC28_SANKS</name>
<dbReference type="AlphaFoldDB" id="D1BC28"/>
<dbReference type="eggNOG" id="COG1316">
    <property type="taxonomic scope" value="Bacteria"/>
</dbReference>
<dbReference type="NCBIfam" id="TIGR00350">
    <property type="entry name" value="lytR_cpsA_psr"/>
    <property type="match status" value="1"/>
</dbReference>
<dbReference type="Proteomes" id="UP000000322">
    <property type="component" value="Chromosome"/>
</dbReference>
<dbReference type="KEGG" id="ske:Sked_08570"/>
<organism evidence="4 5">
    <name type="scientific">Sanguibacter keddieii (strain ATCC 51767 / DSM 10542 / NCFB 3025 / ST-74)</name>
    <dbReference type="NCBI Taxonomy" id="446469"/>
    <lineage>
        <taxon>Bacteria</taxon>
        <taxon>Bacillati</taxon>
        <taxon>Actinomycetota</taxon>
        <taxon>Actinomycetes</taxon>
        <taxon>Micrococcales</taxon>
        <taxon>Sanguibacteraceae</taxon>
        <taxon>Sanguibacter</taxon>
    </lineage>
</organism>
<sequence>MALALVGVFTFTGTAAGALYYTLEHNIEAVNIDALTNEDLRPAAPEPDPEDPNGGRALNILLIGSDARDGENGAIGGEAPGMRSDTTMVMHVSADRTRVEVVSIPRDSIVDLPSCLTSNGEVPAQSKAMFNSAFAFGWDRGGDIESAVSCTRTAIESLTDVRMDGFMVVDFTGFEHMVDAIGGVPITLDAPINAPLADLDLPAGEQVLNGQQALGLARARKGEGLNGSDLQRIDRQQDLLDAMASAVLSKNLLTDTPALIQFLSSATSSLTVSPEFSSIPELTGLALSLNKVSTENIIFETIPITDYPADKNRVIWTSAADEVWANMKADIPIPVSEQVSGTGISSPEPADTAGETADTTGVVVP</sequence>
<comment type="similarity">
    <text evidence="1">Belongs to the LytR/CpsA/Psr (LCP) family.</text>
</comment>
<feature type="domain" description="Cell envelope-related transcriptional attenuator" evidence="3">
    <location>
        <begin position="83"/>
        <end position="247"/>
    </location>
</feature>
<evidence type="ECO:0000256" key="1">
    <source>
        <dbReference type="ARBA" id="ARBA00006068"/>
    </source>
</evidence>
<dbReference type="PANTHER" id="PTHR33392:SF6">
    <property type="entry name" value="POLYISOPRENYL-TEICHOIC ACID--PEPTIDOGLYCAN TEICHOIC ACID TRANSFERASE TAGU"/>
    <property type="match status" value="1"/>
</dbReference>
<dbReference type="PANTHER" id="PTHR33392">
    <property type="entry name" value="POLYISOPRENYL-TEICHOIC ACID--PEPTIDOGLYCAN TEICHOIC ACID TRANSFERASE TAGU"/>
    <property type="match status" value="1"/>
</dbReference>
<gene>
    <name evidence="4" type="ordered locus">Sked_08570</name>
</gene>
<dbReference type="Gene3D" id="3.40.630.190">
    <property type="entry name" value="LCP protein"/>
    <property type="match status" value="1"/>
</dbReference>
<reference evidence="4 5" key="1">
    <citation type="journal article" date="2009" name="Stand. Genomic Sci.">
        <title>Complete genome sequence of Sanguibacter keddieii type strain (ST-74).</title>
        <authorList>
            <person name="Ivanova N."/>
            <person name="Sikorski J."/>
            <person name="Sims D."/>
            <person name="Brettin T."/>
            <person name="Detter J.C."/>
            <person name="Han C."/>
            <person name="Lapidus A."/>
            <person name="Copeland A."/>
            <person name="Glavina Del Rio T."/>
            <person name="Nolan M."/>
            <person name="Chen F."/>
            <person name="Lucas S."/>
            <person name="Tice H."/>
            <person name="Cheng J.F."/>
            <person name="Bruce D."/>
            <person name="Goodwin L."/>
            <person name="Pitluck S."/>
            <person name="Pati A."/>
            <person name="Mavromatis K."/>
            <person name="Chen A."/>
            <person name="Palaniappan K."/>
            <person name="D'haeseleer P."/>
            <person name="Chain P."/>
            <person name="Bristow J."/>
            <person name="Eisen J.A."/>
            <person name="Markowitz V."/>
            <person name="Hugenholtz P."/>
            <person name="Goker M."/>
            <person name="Pukall R."/>
            <person name="Klenk H.P."/>
            <person name="Kyrpides N.C."/>
        </authorList>
    </citation>
    <scope>NUCLEOTIDE SEQUENCE [LARGE SCALE GENOMIC DNA]</scope>
    <source>
        <strain evidence="5">ATCC 51767 / DSM 10542 / NCFB 3025 / ST-74</strain>
    </source>
</reference>
<dbReference type="EMBL" id="CP001819">
    <property type="protein sequence ID" value="ACZ20808.1"/>
    <property type="molecule type" value="Genomic_DNA"/>
</dbReference>
<dbReference type="InterPro" id="IPR050922">
    <property type="entry name" value="LytR/CpsA/Psr_CW_biosynth"/>
</dbReference>
<dbReference type="Pfam" id="PF03816">
    <property type="entry name" value="LytR_cpsA_psr"/>
    <property type="match status" value="1"/>
</dbReference>
<dbReference type="InterPro" id="IPR004474">
    <property type="entry name" value="LytR_CpsA_psr"/>
</dbReference>
<evidence type="ECO:0000313" key="4">
    <source>
        <dbReference type="EMBL" id="ACZ20808.1"/>
    </source>
</evidence>
<feature type="region of interest" description="Disordered" evidence="2">
    <location>
        <begin position="338"/>
        <end position="365"/>
    </location>
</feature>
<evidence type="ECO:0000259" key="3">
    <source>
        <dbReference type="Pfam" id="PF03816"/>
    </source>
</evidence>
<protein>
    <submittedName>
        <fullName evidence="4">Cell envelope-related function transcriptional attenuator common domain protein</fullName>
    </submittedName>
</protein>
<dbReference type="STRING" id="446469.Sked_08570"/>
<evidence type="ECO:0000313" key="5">
    <source>
        <dbReference type="Proteomes" id="UP000000322"/>
    </source>
</evidence>
<feature type="compositionally biased region" description="Low complexity" evidence="2">
    <location>
        <begin position="350"/>
        <end position="365"/>
    </location>
</feature>
<keyword evidence="5" id="KW-1185">Reference proteome</keyword>